<dbReference type="Pfam" id="PF00833">
    <property type="entry name" value="Ribosomal_S17e"/>
    <property type="match status" value="1"/>
</dbReference>
<dbReference type="GO" id="GO:1990904">
    <property type="term" value="C:ribonucleoprotein complex"/>
    <property type="evidence" value="ECO:0007669"/>
    <property type="project" value="UniProtKB-KW"/>
</dbReference>
<dbReference type="GO" id="GO:0003735">
    <property type="term" value="F:structural constituent of ribosome"/>
    <property type="evidence" value="ECO:0007669"/>
    <property type="project" value="InterPro"/>
</dbReference>
<dbReference type="Gene3D" id="1.10.60.20">
    <property type="entry name" value="Ribosomal protein S17e-like"/>
    <property type="match status" value="1"/>
</dbReference>
<evidence type="ECO:0000313" key="6">
    <source>
        <dbReference type="Proteomes" id="UP000226712"/>
    </source>
</evidence>
<proteinExistence type="inferred from homology"/>
<dbReference type="Proteomes" id="UP000226712">
    <property type="component" value="Unassembled WGS sequence"/>
</dbReference>
<name>A0A2D6LQB5_9ARCH</name>
<dbReference type="SUPFAM" id="SSF116820">
    <property type="entry name" value="Rps17e-like"/>
    <property type="match status" value="1"/>
</dbReference>
<keyword evidence="2 5" id="KW-0689">Ribosomal protein</keyword>
<dbReference type="EMBL" id="NZBD01000015">
    <property type="protein sequence ID" value="MAG18352.1"/>
    <property type="molecule type" value="Genomic_DNA"/>
</dbReference>
<sequence length="63" mass="7124">MGKAVPQNIKSKANILLQTYPNDMPSDFDSIKKFVDSFEMPMSKSQRNLVAGFLTRKKSQSKT</sequence>
<evidence type="ECO:0000256" key="4">
    <source>
        <dbReference type="ARBA" id="ARBA00035394"/>
    </source>
</evidence>
<comment type="caution">
    <text evidence="5">The sequence shown here is derived from an EMBL/GenBank/DDBJ whole genome shotgun (WGS) entry which is preliminary data.</text>
</comment>
<protein>
    <recommendedName>
        <fullName evidence="4">30S ribosomal protein S17e</fullName>
    </recommendedName>
</protein>
<comment type="similarity">
    <text evidence="1">Belongs to the eukaryotic ribosomal protein eS17 family.</text>
</comment>
<dbReference type="GO" id="GO:0006412">
    <property type="term" value="P:translation"/>
    <property type="evidence" value="ECO:0007669"/>
    <property type="project" value="InterPro"/>
</dbReference>
<organism evidence="5 6">
    <name type="scientific">Candidatus Iainarchaeum sp</name>
    <dbReference type="NCBI Taxonomy" id="3101447"/>
    <lineage>
        <taxon>Archaea</taxon>
        <taxon>Candidatus Iainarchaeota</taxon>
        <taxon>Candidatus Iainarchaeia</taxon>
        <taxon>Candidatus Iainarchaeales</taxon>
        <taxon>Candidatus Iainarchaeaceae</taxon>
        <taxon>Candidatus Iainarchaeum</taxon>
    </lineage>
</organism>
<dbReference type="InterPro" id="IPR036401">
    <property type="entry name" value="Ribosomal_eS17_sf"/>
</dbReference>
<evidence type="ECO:0000256" key="1">
    <source>
        <dbReference type="ARBA" id="ARBA00010444"/>
    </source>
</evidence>
<dbReference type="GO" id="GO:0005840">
    <property type="term" value="C:ribosome"/>
    <property type="evidence" value="ECO:0007669"/>
    <property type="project" value="UniProtKB-KW"/>
</dbReference>
<evidence type="ECO:0000313" key="5">
    <source>
        <dbReference type="EMBL" id="MAG18352.1"/>
    </source>
</evidence>
<dbReference type="InterPro" id="IPR001210">
    <property type="entry name" value="Ribosomal_eS17"/>
</dbReference>
<evidence type="ECO:0000256" key="3">
    <source>
        <dbReference type="ARBA" id="ARBA00023274"/>
    </source>
</evidence>
<keyword evidence="3" id="KW-0687">Ribonucleoprotein</keyword>
<dbReference type="AlphaFoldDB" id="A0A2D6LQB5"/>
<reference evidence="6" key="1">
    <citation type="submission" date="2017-09" db="EMBL/GenBank/DDBJ databases">
        <title>The Reconstruction of 2,631 Draft Metagenome-Assembled Genomes from the Global Oceans.</title>
        <authorList>
            <person name="Tully B.J."/>
            <person name="Graham E.D."/>
            <person name="Heidelberg J.F."/>
        </authorList>
    </citation>
    <scope>NUCLEOTIDE SEQUENCE [LARGE SCALE GENOMIC DNA]</scope>
</reference>
<gene>
    <name evidence="5" type="ORF">CL944_02675</name>
</gene>
<evidence type="ECO:0000256" key="2">
    <source>
        <dbReference type="ARBA" id="ARBA00022980"/>
    </source>
</evidence>
<accession>A0A2D6LQB5</accession>